<dbReference type="PROSITE" id="PS50975">
    <property type="entry name" value="ATP_GRASP"/>
    <property type="match status" value="1"/>
</dbReference>
<dbReference type="PANTHER" id="PTHR21621">
    <property type="entry name" value="RIBOSOMAL PROTEIN S6 MODIFICATION PROTEIN"/>
    <property type="match status" value="1"/>
</dbReference>
<keyword evidence="4" id="KW-1185">Reference proteome</keyword>
<sequence>MVASAVVRFRGSIHASGAVRNRAIAFRSDTGRIGLRGAGAAERDPVGEGEQADMGTREVVLMTDHCSMEGSRSALAAAVELLTGRPPVLIDARHFMAGGTGRTQIADVGVRLEVPAEGLMVTPSAVLIYEIQPPERRGFAPFQRLLSRHGVASLGTDAGAWRVATEKNLTVERFTRHGIPQMESITLSRPSSQRAAAAFERLGRNVWARPVLGTCGNDVFHITTDEQLRAAIDYYARSEQDWLISRDAENFNSDGLRHQFRVTVLDGRPVQACEHVQEDPDSPCNESQGAGCTPMPTDELPAELCELAVLATKAMGLPFAGVDLAVENGGVVFEVNVHPMLGSAHPAESVAVPYVEAHLAML</sequence>
<dbReference type="EMBL" id="CP147982">
    <property type="protein sequence ID" value="WXK80991.1"/>
    <property type="molecule type" value="Genomic_DNA"/>
</dbReference>
<evidence type="ECO:0000313" key="4">
    <source>
        <dbReference type="Proteomes" id="UP001626628"/>
    </source>
</evidence>
<feature type="domain" description="ATP-grasp" evidence="2">
    <location>
        <begin position="171"/>
        <end position="361"/>
    </location>
</feature>
<dbReference type="GO" id="GO:0016874">
    <property type="term" value="F:ligase activity"/>
    <property type="evidence" value="ECO:0007669"/>
    <property type="project" value="UniProtKB-KW"/>
</dbReference>
<dbReference type="InterPro" id="IPR011761">
    <property type="entry name" value="ATP-grasp"/>
</dbReference>
<dbReference type="Pfam" id="PF08443">
    <property type="entry name" value="RimK"/>
    <property type="match status" value="1"/>
</dbReference>
<gene>
    <name evidence="3" type="ORF">WAB15_36075</name>
</gene>
<keyword evidence="3" id="KW-0436">Ligase</keyword>
<dbReference type="RefSeq" id="WP_407288878.1">
    <property type="nucleotide sequence ID" value="NZ_CP147982.1"/>
</dbReference>
<dbReference type="PANTHER" id="PTHR21621:SF0">
    <property type="entry name" value="BETA-CITRYLGLUTAMATE SYNTHASE B-RELATED"/>
    <property type="match status" value="1"/>
</dbReference>
<organism evidence="3 4">
    <name type="scientific">Streptomyces sirii</name>
    <dbReference type="NCBI Taxonomy" id="3127701"/>
    <lineage>
        <taxon>Bacteria</taxon>
        <taxon>Bacillati</taxon>
        <taxon>Actinomycetota</taxon>
        <taxon>Actinomycetes</taxon>
        <taxon>Kitasatosporales</taxon>
        <taxon>Streptomycetaceae</taxon>
        <taxon>Streptomyces</taxon>
    </lineage>
</organism>
<evidence type="ECO:0000313" key="3">
    <source>
        <dbReference type="EMBL" id="WXK80991.1"/>
    </source>
</evidence>
<dbReference type="Gene3D" id="3.30.470.20">
    <property type="entry name" value="ATP-grasp fold, B domain"/>
    <property type="match status" value="1"/>
</dbReference>
<name>A0ABZ2QXI6_9ACTN</name>
<dbReference type="InterPro" id="IPR013651">
    <property type="entry name" value="ATP-grasp_RimK-type"/>
</dbReference>
<dbReference type="Proteomes" id="UP001626628">
    <property type="component" value="Chromosome"/>
</dbReference>
<protein>
    <submittedName>
        <fullName evidence="3">Alpha-L-glutamate ligase</fullName>
    </submittedName>
</protein>
<keyword evidence="1" id="KW-0067">ATP-binding</keyword>
<proteinExistence type="predicted"/>
<keyword evidence="1" id="KW-0547">Nucleotide-binding</keyword>
<evidence type="ECO:0000259" key="2">
    <source>
        <dbReference type="PROSITE" id="PS50975"/>
    </source>
</evidence>
<dbReference type="SUPFAM" id="SSF56059">
    <property type="entry name" value="Glutathione synthetase ATP-binding domain-like"/>
    <property type="match status" value="1"/>
</dbReference>
<evidence type="ECO:0000256" key="1">
    <source>
        <dbReference type="PROSITE-ProRule" id="PRU00409"/>
    </source>
</evidence>
<reference evidence="3 4" key="1">
    <citation type="submission" date="2024-03" db="EMBL/GenBank/DDBJ databases">
        <title>The complete genome of Streptomyces sirii sp.nov.</title>
        <authorList>
            <person name="Zakalyukina Y.V."/>
            <person name="Belik A.R."/>
            <person name="Biryukov M.V."/>
            <person name="Baturina O.A."/>
            <person name="Kabilov M.R."/>
        </authorList>
    </citation>
    <scope>NUCLEOTIDE SEQUENCE [LARGE SCALE GENOMIC DNA]</scope>
    <source>
        <strain evidence="3 4">BP-8</strain>
    </source>
</reference>
<accession>A0ABZ2QXI6</accession>